<dbReference type="Pfam" id="PF02629">
    <property type="entry name" value="CoA_binding"/>
    <property type="match status" value="1"/>
</dbReference>
<dbReference type="InterPro" id="IPR016102">
    <property type="entry name" value="Succinyl-CoA_synth-like"/>
</dbReference>
<dbReference type="EMBL" id="LCAG01000008">
    <property type="protein sequence ID" value="KKR87004.1"/>
    <property type="molecule type" value="Genomic_DNA"/>
</dbReference>
<dbReference type="GO" id="GO:0006099">
    <property type="term" value="P:tricarboxylic acid cycle"/>
    <property type="evidence" value="ECO:0007669"/>
    <property type="project" value="TreeGrafter"/>
</dbReference>
<gene>
    <name evidence="5" type="ORF">UU34_C0008G0028</name>
</gene>
<dbReference type="InterPro" id="IPR036291">
    <property type="entry name" value="NAD(P)-bd_dom_sf"/>
</dbReference>
<dbReference type="PANTHER" id="PTHR11117:SF2">
    <property type="entry name" value="SUCCINATE--COA LIGASE [ADP_GDP-FORMING] SUBUNIT ALPHA, MITOCHONDRIAL"/>
    <property type="match status" value="1"/>
</dbReference>
<reference evidence="5 6" key="1">
    <citation type="journal article" date="2015" name="Nature">
        <title>rRNA introns, odd ribosomes, and small enigmatic genomes across a large radiation of phyla.</title>
        <authorList>
            <person name="Brown C.T."/>
            <person name="Hug L.A."/>
            <person name="Thomas B.C."/>
            <person name="Sharon I."/>
            <person name="Castelle C.J."/>
            <person name="Singh A."/>
            <person name="Wilkins M.J."/>
            <person name="Williams K.H."/>
            <person name="Banfield J.F."/>
        </authorList>
    </citation>
    <scope>NUCLEOTIDE SEQUENCE [LARGE SCALE GENOMIC DNA]</scope>
</reference>
<feature type="domain" description="CoA-binding" evidence="4">
    <location>
        <begin position="4"/>
        <end position="94"/>
    </location>
</feature>
<evidence type="ECO:0000256" key="1">
    <source>
        <dbReference type="ARBA" id="ARBA00022598"/>
    </source>
</evidence>
<dbReference type="PIRSF" id="PIRSF001553">
    <property type="entry name" value="SucCS_alpha"/>
    <property type="match status" value="1"/>
</dbReference>
<name>A0A0G0UDI6_9BACT</name>
<dbReference type="PATRIC" id="fig|1618409.3.peg.524"/>
<dbReference type="SMART" id="SM00881">
    <property type="entry name" value="CoA_binding"/>
    <property type="match status" value="1"/>
</dbReference>
<dbReference type="Gene3D" id="3.40.50.720">
    <property type="entry name" value="NAD(P)-binding Rossmann-like Domain"/>
    <property type="match status" value="1"/>
</dbReference>
<comment type="caution">
    <text evidence="5">The sequence shown here is derived from an EMBL/GenBank/DDBJ whole genome shotgun (WGS) entry which is preliminary data.</text>
</comment>
<dbReference type="GO" id="GO:0004775">
    <property type="term" value="F:succinate-CoA ligase (ADP-forming) activity"/>
    <property type="evidence" value="ECO:0007669"/>
    <property type="project" value="TreeGrafter"/>
</dbReference>
<dbReference type="Pfam" id="PF00549">
    <property type="entry name" value="Ligase_CoA"/>
    <property type="match status" value="1"/>
</dbReference>
<sequence>MAILINRETRVLIQGITGRSGAPVTSELLDYGVKVVSGVTPGKGGQEVDTVPVFNSVKEAIEQVGPVDVAMVYVPPLLALDAAMEAIEALAASRGSASGQAEVPLIHIFVEKVPIFDVAKILARAREKNVQVLGPASVGAISPGQGKIGSIGGPNPDKVFSKGPIGVISKSGGMCSELGMLITESGFGQSTVVGIGGDLLTGTTFADLLLEFEKDRQTRAVVAFGEVGGSAEIEAARLIREGKFTKPFIIYLAGKFAEKLPKDTSLGHAGAIVGLEATMDEKIKILKNSGAIVAKQFEDIPGLIKKVI</sequence>
<dbReference type="PANTHER" id="PTHR11117">
    <property type="entry name" value="SUCCINYL-COA LIGASE SUBUNIT ALPHA"/>
    <property type="match status" value="1"/>
</dbReference>
<accession>A0A0G0UDI6</accession>
<keyword evidence="2" id="KW-0547">Nucleotide-binding</keyword>
<dbReference type="InterPro" id="IPR003781">
    <property type="entry name" value="CoA-bd"/>
</dbReference>
<dbReference type="GO" id="GO:0004776">
    <property type="term" value="F:succinate-CoA ligase (GDP-forming) activity"/>
    <property type="evidence" value="ECO:0007669"/>
    <property type="project" value="TreeGrafter"/>
</dbReference>
<keyword evidence="1" id="KW-0436">Ligase</keyword>
<dbReference type="InterPro" id="IPR005811">
    <property type="entry name" value="SUCC_ACL_C"/>
</dbReference>
<proteinExistence type="predicted"/>
<dbReference type="SUPFAM" id="SSF52210">
    <property type="entry name" value="Succinyl-CoA synthetase domains"/>
    <property type="match status" value="1"/>
</dbReference>
<feature type="active site" description="Tele-phosphohistidine intermediate" evidence="3">
    <location>
        <position position="268"/>
    </location>
</feature>
<dbReference type="GO" id="GO:0000166">
    <property type="term" value="F:nucleotide binding"/>
    <property type="evidence" value="ECO:0007669"/>
    <property type="project" value="UniProtKB-KW"/>
</dbReference>
<dbReference type="SUPFAM" id="SSF51735">
    <property type="entry name" value="NAD(P)-binding Rossmann-fold domains"/>
    <property type="match status" value="1"/>
</dbReference>
<evidence type="ECO:0000313" key="6">
    <source>
        <dbReference type="Proteomes" id="UP000034854"/>
    </source>
</evidence>
<dbReference type="GO" id="GO:0009361">
    <property type="term" value="C:succinate-CoA ligase complex (ADP-forming)"/>
    <property type="evidence" value="ECO:0007669"/>
    <property type="project" value="TreeGrafter"/>
</dbReference>
<evidence type="ECO:0000259" key="4">
    <source>
        <dbReference type="SMART" id="SM00881"/>
    </source>
</evidence>
<dbReference type="AlphaFoldDB" id="A0A0G0UDI6"/>
<organism evidence="5 6">
    <name type="scientific">Candidatus Curtissbacteria bacterium GW2011_GWA1_41_11</name>
    <dbReference type="NCBI Taxonomy" id="1618409"/>
    <lineage>
        <taxon>Bacteria</taxon>
        <taxon>Candidatus Curtissiibacteriota</taxon>
    </lineage>
</organism>
<protein>
    <recommendedName>
        <fullName evidence="4">CoA-binding domain-containing protein</fullName>
    </recommendedName>
</protein>
<evidence type="ECO:0000256" key="2">
    <source>
        <dbReference type="ARBA" id="ARBA00022741"/>
    </source>
</evidence>
<evidence type="ECO:0000256" key="3">
    <source>
        <dbReference type="PIRSR" id="PIRSR001553-1"/>
    </source>
</evidence>
<dbReference type="Proteomes" id="UP000034854">
    <property type="component" value="Unassembled WGS sequence"/>
</dbReference>
<dbReference type="InterPro" id="IPR005810">
    <property type="entry name" value="CoA_lig_alpha"/>
</dbReference>
<evidence type="ECO:0000313" key="5">
    <source>
        <dbReference type="EMBL" id="KKR87004.1"/>
    </source>
</evidence>
<dbReference type="Gene3D" id="3.40.50.261">
    <property type="entry name" value="Succinyl-CoA synthetase domains"/>
    <property type="match status" value="1"/>
</dbReference>